<feature type="transmembrane region" description="Helical" evidence="2">
    <location>
        <begin position="95"/>
        <end position="113"/>
    </location>
</feature>
<evidence type="ECO:0000313" key="4">
    <source>
        <dbReference type="Proteomes" id="UP001428817"/>
    </source>
</evidence>
<dbReference type="InterPro" id="IPR007060">
    <property type="entry name" value="FtsL/DivIC"/>
</dbReference>
<evidence type="ECO:0008006" key="5">
    <source>
        <dbReference type="Google" id="ProtNLM"/>
    </source>
</evidence>
<evidence type="ECO:0000313" key="3">
    <source>
        <dbReference type="EMBL" id="GAA5151622.1"/>
    </source>
</evidence>
<evidence type="ECO:0000256" key="1">
    <source>
        <dbReference type="SAM" id="MobiDB-lite"/>
    </source>
</evidence>
<proteinExistence type="predicted"/>
<keyword evidence="2" id="KW-0812">Transmembrane</keyword>
<feature type="region of interest" description="Disordered" evidence="1">
    <location>
        <begin position="1"/>
        <end position="71"/>
    </location>
</feature>
<feature type="compositionally biased region" description="Low complexity" evidence="1">
    <location>
        <begin position="24"/>
        <end position="46"/>
    </location>
</feature>
<reference evidence="4" key="1">
    <citation type="journal article" date="2019" name="Int. J. Syst. Evol. Microbiol.">
        <title>The Global Catalogue of Microorganisms (GCM) 10K type strain sequencing project: providing services to taxonomists for standard genome sequencing and annotation.</title>
        <authorList>
            <consortium name="The Broad Institute Genomics Platform"/>
            <consortium name="The Broad Institute Genome Sequencing Center for Infectious Disease"/>
            <person name="Wu L."/>
            <person name="Ma J."/>
        </authorList>
    </citation>
    <scope>NUCLEOTIDE SEQUENCE [LARGE SCALE GENOMIC DNA]</scope>
    <source>
        <strain evidence="4">JCM 18303</strain>
    </source>
</reference>
<protein>
    <recommendedName>
        <fullName evidence="5">Septum formation initiator family protein</fullName>
    </recommendedName>
</protein>
<keyword evidence="2" id="KW-0472">Membrane</keyword>
<keyword evidence="4" id="KW-1185">Reference proteome</keyword>
<accession>A0ABP9PUE9</accession>
<dbReference type="Pfam" id="PF04977">
    <property type="entry name" value="DivIC"/>
    <property type="match status" value="1"/>
</dbReference>
<dbReference type="RefSeq" id="WP_345702689.1">
    <property type="nucleotide sequence ID" value="NZ_BAABJP010000007.1"/>
</dbReference>
<keyword evidence="2" id="KW-1133">Transmembrane helix</keyword>
<dbReference type="EMBL" id="BAABJP010000007">
    <property type="protein sequence ID" value="GAA5151622.1"/>
    <property type="molecule type" value="Genomic_DNA"/>
</dbReference>
<name>A0ABP9PUE9_9PSEU</name>
<sequence length="206" mass="21506">MSTDPARSRKGRDRRPGARGVGERSAGIRASSTRSAGGRGSAGPSRLPSAAGPTPGGKVRAGVSGGAPEAIRGSRAHRMAVATSGILGVSSTRRAAVLALVVCALALTVAMPLRNFLTQRQELAALEARQHQLASEVDRLSQRRDQLRDPAAIAAEARERLGYVRPGETPYVVQLPGDANPVPAPAVAPGGLWYDQLWNDVRGVPK</sequence>
<evidence type="ECO:0000256" key="2">
    <source>
        <dbReference type="SAM" id="Phobius"/>
    </source>
</evidence>
<dbReference type="Proteomes" id="UP001428817">
    <property type="component" value="Unassembled WGS sequence"/>
</dbReference>
<organism evidence="3 4">
    <name type="scientific">Pseudonocardia eucalypti</name>
    <dbReference type="NCBI Taxonomy" id="648755"/>
    <lineage>
        <taxon>Bacteria</taxon>
        <taxon>Bacillati</taxon>
        <taxon>Actinomycetota</taxon>
        <taxon>Actinomycetes</taxon>
        <taxon>Pseudonocardiales</taxon>
        <taxon>Pseudonocardiaceae</taxon>
        <taxon>Pseudonocardia</taxon>
    </lineage>
</organism>
<gene>
    <name evidence="3" type="ORF">GCM10023321_18980</name>
</gene>
<comment type="caution">
    <text evidence="3">The sequence shown here is derived from an EMBL/GenBank/DDBJ whole genome shotgun (WGS) entry which is preliminary data.</text>
</comment>